<evidence type="ECO:0000313" key="1">
    <source>
        <dbReference type="EMBL" id="MBB6107686.1"/>
    </source>
</evidence>
<name>A0ABR6PHJ8_9SPHI</name>
<keyword evidence="2" id="KW-1185">Reference proteome</keyword>
<dbReference type="Proteomes" id="UP000541583">
    <property type="component" value="Unassembled WGS sequence"/>
</dbReference>
<sequence>MESMLFSEEFLKPHLTGFRLSSFADIEYKRALLKTWFSSMTTGKIDLFKEEEIKSRFVLEIFGDILGFNYKNPTKWLFREELKSKIDSTKPDAALGVFQITDHGIEGDVNVVVEIKDIKTDLDKRQNRAGMKLTPVDQAFLYASKMGGHCNWVVVSNFKEIRFYNYRTQVFYQSFTLQDLQDENNLMAFLFLFHKDRLTNSYKSSTDKLYELRPPEKTRFIKETHIVDQIYLSIKKFQGLGFIDPDFICNIKPFNILDDHVWHYKNGRMISLNQEIASFLNDVKIVDGEFIFSHQLIGQLKIANVTEVEYKLKYILDQLKNCGVTELGAIKDLLTIRRKNASQMGFSMRHLTHVKDEELVLIDTEIIHNTNCDCVNCNYRSLDFKAFLQKLKRAETEPILEPLELAYAHYMMATDNFKKSYHLYKKAEEASRGHESKINEYFVSKINQISLHNLVESYDEQHDKTILKDIKSIDLDRSIHNELDIYVDNDVRKYLLEIKENKVYLKIKNKANELIDKLEKGSQNASDLNSLSWQYNLLYSYFHKGYLVFDAFSDFKILVSRIMKTFIKSFAEGQLNKVTAFHITEAIMYMHAKELQDILMNSGDLLMTPEDKADLVNKTEKLLRSYFKDGFLGHYLKEDLLTAHLVNYHFQEKFTNIFSNLFTVLSKVDLNDFQVKVLVHPIIGFVLTEDILAYFDLTELGKFIERHGGAFKAHELLELLKKAINNDSYGTHKYHTLLKSVAVAYHKFHPDSLIQDIGLVKRAVANATDHKGELHPAHLIPLFHIFSEEGRLILLQEFENSLINGFEHFLYIDALGNELFDWEYKDFFSRFVQQVNAHKRGGLTGFENNQPQYNDVYMINLIYQVMTRKIPRSHPVLQQLTGLSEFEIWALDPKNFNYENFDPMWLLTINHDIMLSQFHDLPEMGNKLKLYLANNYQEDLSKIYFKYFI</sequence>
<comment type="caution">
    <text evidence="1">The sequence shown here is derived from an EMBL/GenBank/DDBJ whole genome shotgun (WGS) entry which is preliminary data.</text>
</comment>
<proteinExistence type="predicted"/>
<reference evidence="1 2" key="1">
    <citation type="submission" date="2020-08" db="EMBL/GenBank/DDBJ databases">
        <title>Genomic Encyclopedia of Type Strains, Phase IV (KMG-V): Genome sequencing to study the core and pangenomes of soil and plant-associated prokaryotes.</title>
        <authorList>
            <person name="Whitman W."/>
        </authorList>
    </citation>
    <scope>NUCLEOTIDE SEQUENCE [LARGE SCALE GENOMIC DNA]</scope>
    <source>
        <strain evidence="1 2">ANJLi2</strain>
    </source>
</reference>
<dbReference type="EMBL" id="JACHCB010000001">
    <property type="protein sequence ID" value="MBB6107686.1"/>
    <property type="molecule type" value="Genomic_DNA"/>
</dbReference>
<evidence type="ECO:0000313" key="2">
    <source>
        <dbReference type="Proteomes" id="UP000541583"/>
    </source>
</evidence>
<accession>A0ABR6PHJ8</accession>
<gene>
    <name evidence="1" type="ORF">HDF23_000416</name>
</gene>
<organism evidence="1 2">
    <name type="scientific">Mucilaginibacter lappiensis</name>
    <dbReference type="NCBI Taxonomy" id="354630"/>
    <lineage>
        <taxon>Bacteria</taxon>
        <taxon>Pseudomonadati</taxon>
        <taxon>Bacteroidota</taxon>
        <taxon>Sphingobacteriia</taxon>
        <taxon>Sphingobacteriales</taxon>
        <taxon>Sphingobacteriaceae</taxon>
        <taxon>Mucilaginibacter</taxon>
    </lineage>
</organism>
<protein>
    <submittedName>
        <fullName evidence="1">Tetratricopeptide (TPR) repeat protein</fullName>
    </submittedName>
</protein>
<dbReference type="RefSeq" id="WP_076369855.1">
    <property type="nucleotide sequence ID" value="NZ_FTMG01000001.1"/>
</dbReference>